<feature type="compositionally biased region" description="Low complexity" evidence="4">
    <location>
        <begin position="2114"/>
        <end position="2130"/>
    </location>
</feature>
<gene>
    <name evidence="5" type="ORF">PAPYR_6905</name>
</gene>
<accession>A0ABQ8UJD1</accession>
<evidence type="ECO:0000313" key="6">
    <source>
        <dbReference type="Proteomes" id="UP001141327"/>
    </source>
</evidence>
<feature type="compositionally biased region" description="Low complexity" evidence="4">
    <location>
        <begin position="158"/>
        <end position="169"/>
    </location>
</feature>
<feature type="compositionally biased region" description="Polar residues" evidence="4">
    <location>
        <begin position="2210"/>
        <end position="2223"/>
    </location>
</feature>
<feature type="compositionally biased region" description="Pro residues" evidence="4">
    <location>
        <begin position="1797"/>
        <end position="1811"/>
    </location>
</feature>
<feature type="compositionally biased region" description="Pro residues" evidence="4">
    <location>
        <begin position="1166"/>
        <end position="1183"/>
    </location>
</feature>
<feature type="region of interest" description="Disordered" evidence="4">
    <location>
        <begin position="1130"/>
        <end position="1193"/>
    </location>
</feature>
<dbReference type="InterPro" id="IPR019775">
    <property type="entry name" value="WD40_repeat_CS"/>
</dbReference>
<feature type="repeat" description="WD" evidence="3">
    <location>
        <begin position="1533"/>
        <end position="1574"/>
    </location>
</feature>
<feature type="compositionally biased region" description="Pro residues" evidence="4">
    <location>
        <begin position="1060"/>
        <end position="1071"/>
    </location>
</feature>
<reference evidence="5" key="1">
    <citation type="journal article" date="2022" name="bioRxiv">
        <title>Genomics of Preaxostyla Flagellates Illuminates Evolutionary Transitions and the Path Towards Mitochondrial Loss.</title>
        <authorList>
            <person name="Novak L.V.F."/>
            <person name="Treitli S.C."/>
            <person name="Pyrih J."/>
            <person name="Halakuc P."/>
            <person name="Pipaliya S.V."/>
            <person name="Vacek V."/>
            <person name="Brzon O."/>
            <person name="Soukal P."/>
            <person name="Eme L."/>
            <person name="Dacks J.B."/>
            <person name="Karnkowska A."/>
            <person name="Elias M."/>
            <person name="Hampl V."/>
        </authorList>
    </citation>
    <scope>NUCLEOTIDE SEQUENCE</scope>
    <source>
        <strain evidence="5">RCP-MX</strain>
    </source>
</reference>
<evidence type="ECO:0008006" key="7">
    <source>
        <dbReference type="Google" id="ProtNLM"/>
    </source>
</evidence>
<feature type="region of interest" description="Disordered" evidence="4">
    <location>
        <begin position="1035"/>
        <end position="1071"/>
    </location>
</feature>
<feature type="compositionally biased region" description="Low complexity" evidence="4">
    <location>
        <begin position="842"/>
        <end position="871"/>
    </location>
</feature>
<protein>
    <recommendedName>
        <fullName evidence="7">Guanine nucleotide-binding protein subunit beta-like protein</fullName>
    </recommendedName>
</protein>
<dbReference type="Gene3D" id="2.130.10.10">
    <property type="entry name" value="YVTN repeat-like/Quinoprotein amine dehydrogenase"/>
    <property type="match status" value="3"/>
</dbReference>
<evidence type="ECO:0000256" key="1">
    <source>
        <dbReference type="ARBA" id="ARBA00022574"/>
    </source>
</evidence>
<dbReference type="PROSITE" id="PS50294">
    <property type="entry name" value="WD_REPEATS_REGION"/>
    <property type="match status" value="1"/>
</dbReference>
<feature type="compositionally biased region" description="Low complexity" evidence="4">
    <location>
        <begin position="2187"/>
        <end position="2200"/>
    </location>
</feature>
<dbReference type="SUPFAM" id="SSF50978">
    <property type="entry name" value="WD40 repeat-like"/>
    <property type="match status" value="2"/>
</dbReference>
<evidence type="ECO:0000313" key="5">
    <source>
        <dbReference type="EMBL" id="KAJ4457550.1"/>
    </source>
</evidence>
<feature type="region of interest" description="Disordered" evidence="4">
    <location>
        <begin position="835"/>
        <end position="965"/>
    </location>
</feature>
<feature type="compositionally biased region" description="Low complexity" evidence="4">
    <location>
        <begin position="203"/>
        <end position="217"/>
    </location>
</feature>
<dbReference type="PANTHER" id="PTHR44324">
    <property type="entry name" value="WD40 REPEAT DOMAIN 95"/>
    <property type="match status" value="1"/>
</dbReference>
<evidence type="ECO:0000256" key="4">
    <source>
        <dbReference type="SAM" id="MobiDB-lite"/>
    </source>
</evidence>
<feature type="repeat" description="WD" evidence="3">
    <location>
        <begin position="1443"/>
        <end position="1484"/>
    </location>
</feature>
<feature type="compositionally biased region" description="Low complexity" evidence="4">
    <location>
        <begin position="307"/>
        <end position="329"/>
    </location>
</feature>
<feature type="compositionally biased region" description="Pro residues" evidence="4">
    <location>
        <begin position="1754"/>
        <end position="1769"/>
    </location>
</feature>
<evidence type="ECO:0000256" key="3">
    <source>
        <dbReference type="PROSITE-ProRule" id="PRU00221"/>
    </source>
</evidence>
<feature type="compositionally biased region" description="Acidic residues" evidence="4">
    <location>
        <begin position="952"/>
        <end position="962"/>
    </location>
</feature>
<feature type="region of interest" description="Disordered" evidence="4">
    <location>
        <begin position="273"/>
        <end position="423"/>
    </location>
</feature>
<dbReference type="InterPro" id="IPR051242">
    <property type="entry name" value="WD-EF-hand_domain"/>
</dbReference>
<dbReference type="PANTHER" id="PTHR44324:SF4">
    <property type="entry name" value="WD40 REPEAT DOMAIN 95"/>
    <property type="match status" value="1"/>
</dbReference>
<dbReference type="Proteomes" id="UP001141327">
    <property type="component" value="Unassembled WGS sequence"/>
</dbReference>
<sequence>MDQNQTGPPPLQPEQVPGASSEAPAAPSDPPETPANETLEPSQLPQPNTIDASPRPTLLVPPTPLHTASSTESLVTIDRAGPEPVLSPSPSEAHVDSPASHKQGPQPLLSPLPHSPVEEPTQFSFAPEPEGDVDRSASLDSGDRHEVAISSGDDESRSSGSRTPAPLGDIPGGGGVDDSGEEEPSSPEGEAPDPYQPRPFPISPASVPGSLSSSRSPAHFFPFNPLSLHVDPALSQRASTASPRHQPRAPSMLDELDAKAKEIVLRSPHLAAMAALPIPRLPAGPSPRVRRPRHHHHRPAATPPAAAPATPVAPQSAAPSAVSTPAARSSRGDESPGPQSPAISAATPRLESRDTPRSVASSRVSGHPQPTPTPIPEDRLLTVMSPRSPRRQRINPDGSLGPPAPAPSLTLAKPALPNPEDPFRHSQGRIRFLGLAPLLGLEPQELQFREQLLRDAPPGESGLPHPVAGLTATPVGRGADSEGGAGRFHLKADGLRGLTEHQVEQIGETIHAASPQHTVKLSEFVRILSGHVTLCEDDLALLFREIDAKATGRVSRGQFNSYLAETRRAEDVLTARRYNLQIMPPLSRLRHLSNIELMIYVPHAKEDYLLTCGRDSRMHVWVHRGTQWDPVMTLLTPDPHDLRTKKFQRWFKVLDDHQRYMQKEYQTWVDQCRSYVLSAHRVARRIERDESAPFAQLTAKAPPPPNSAHAVFAAAGSGGPPPMSDRLMEEWRQAMQRRQNGAIPALPPEIMNSPFMEPLPPRVSQQTATPGWPSDLRIMCVLGPAHWRDSDGKRALEMWRHSDRVFSWSISGLGLGLMFWWFLAAPSVPPLALGSRARRSGADPTATPASSAATPGSAASGTTPAPPSSAAHRLRPSGLRASCSALGRASTPPAGSLTERSGHTYTPRSGASALRRSLNASPSAPLMGRASTARAVLQRSAEGIPQQQQEQGEGEGEGEGPEEQERPMARLMRMAPGSHPFNVPRPSHMTSAIRNANMVMAQAQSRGSGAGLISLFSTTMADRVRKIGTGTPSLMRAARSKSTARGSILDTAEQQKKARPPAPPKHATPAPPHFVHALAILGPHLLPLAPGPPIFTPAFLRLPGPPPQRSASAGRKTILAAPAIRGQYTIDNLPEDPDDLLLEGTSTGLKRKPRPPLDTPRLLHVPKPPPDVASPAAAPPPSPAKETPAQRHARQMRANFLVAMRQHAARRGRPAAGGDKDAGSEDSEKEDREAAARPYARPPKKEPRTGAPRFVVRPSDNRKLGAWAVAGVHVPALNAVFISTLRGAVIGYEDRQFTERARVAVPAPVTCIQVVVLSQAGTLGAAGRVLLACGDNQGTGALYDPQATDHKQQRVLTRPGLHGDFMTAIFVHPNGMDLYSAGYDGRLIIADLHAGWQPKVTLQGPSPIYDMAVFRARSMVATGCQDGIIRVWNPTVQTLVDSLKGHRAPVIKCVADEERNLLISAAADKCIRLWDIRLGRCLQMLLDPMPHQPENAFTSTLYDPAHHTLYTAGHFVREWPMNVEYDQEVLPGAPAHLSGVRFVLMSNPFNELVSIGADNRVNVWNLITGQVSFSWLMADQTDVISAATLDHRQRRLITGDTAGVVRYWNFHTGTCLRVLEARRAEITGLCYMPGWMANPLVAVGWDRKVVFTPEKHGAVPVRSSALTGHTEEITCCAMCNKYAGPSCDPYLIDRPAQEHTLSGDAVVTGDAGGNLLFWHSTLLRLNYQVSLPAAPPPPPSLVPTALRPTSLDRPPTPGTPTTPVTPPPRAATAPLSGSPGTPMQRAGSSLAPLQIPSTPPPPSASAPPPLSPVSGPAPKGLLLAGKLQLRASAASGSLRARLASAPAPLAVSSPGEMSAGGQTPPTTPRSNPSTPHGSERPSSAASGRSRGGEESQAQPPETPTSLKEERDRERAIEQLLKGPAKSKTALAERKKEAPPQPPGVLMVFFLGQKNMLAAISADGRLHLYAMATKSWPLANLVLPALPSCMAVDCPNSRILFGTADGSLMLYDIAGLPETRPTLKKQWQAHQGPVVSITCACKSPNLFASASADGNIQLYDMEGTLRCRFGQTEPWPALAFEEDDLFAMADEDDTPSYLRPAADLTAERSHDFDDLPAPLGSSAALSLNLPAPGSPAPPGTPAPASGPGTPQPPSSSRPAGIRPRPHTTPGSGLPGPSPRSSRRSGAEPPQQQQQPQQPQQPGEDLGLLPQLGTQHVDSNEQAGGQTEPKGTAAAKHPDDPAEWKSPAKMVTDSAERLRRSAHYTVRFNISAFSDGLQ</sequence>
<dbReference type="EMBL" id="JAPMOS010000044">
    <property type="protein sequence ID" value="KAJ4457550.1"/>
    <property type="molecule type" value="Genomic_DNA"/>
</dbReference>
<proteinExistence type="predicted"/>
<dbReference type="InterPro" id="IPR001680">
    <property type="entry name" value="WD40_rpt"/>
</dbReference>
<feature type="compositionally biased region" description="Basic residues" evidence="4">
    <location>
        <begin position="288"/>
        <end position="299"/>
    </location>
</feature>
<feature type="region of interest" description="Disordered" evidence="4">
    <location>
        <begin position="2110"/>
        <end position="2248"/>
    </location>
</feature>
<feature type="compositionally biased region" description="Low complexity" evidence="4">
    <location>
        <begin position="942"/>
        <end position="951"/>
    </location>
</feature>
<organism evidence="5 6">
    <name type="scientific">Paratrimastix pyriformis</name>
    <dbReference type="NCBI Taxonomy" id="342808"/>
    <lineage>
        <taxon>Eukaryota</taxon>
        <taxon>Metamonada</taxon>
        <taxon>Preaxostyla</taxon>
        <taxon>Paratrimastigidae</taxon>
        <taxon>Paratrimastix</taxon>
    </lineage>
</organism>
<feature type="region of interest" description="Disordered" evidence="4">
    <location>
        <begin position="1738"/>
        <end position="1817"/>
    </location>
</feature>
<dbReference type="Pfam" id="PF00400">
    <property type="entry name" value="WD40"/>
    <property type="match status" value="3"/>
</dbReference>
<keyword evidence="1 3" id="KW-0853">WD repeat</keyword>
<dbReference type="PROSITE" id="PS50082">
    <property type="entry name" value="WD_REPEATS_2"/>
    <property type="match status" value="2"/>
</dbReference>
<feature type="compositionally biased region" description="Low complexity" evidence="4">
    <location>
        <begin position="1868"/>
        <end position="1888"/>
    </location>
</feature>
<feature type="region of interest" description="Disordered" evidence="4">
    <location>
        <begin position="1847"/>
        <end position="1938"/>
    </location>
</feature>
<feature type="compositionally biased region" description="Pro residues" evidence="4">
    <location>
        <begin position="2131"/>
        <end position="2140"/>
    </location>
</feature>
<dbReference type="InterPro" id="IPR015943">
    <property type="entry name" value="WD40/YVTN_repeat-like_dom_sf"/>
</dbReference>
<dbReference type="SMART" id="SM00320">
    <property type="entry name" value="WD40"/>
    <property type="match status" value="10"/>
</dbReference>
<feature type="region of interest" description="Disordered" evidence="4">
    <location>
        <begin position="1"/>
        <end position="254"/>
    </location>
</feature>
<feature type="region of interest" description="Disordered" evidence="4">
    <location>
        <begin position="1207"/>
        <end position="1256"/>
    </location>
</feature>
<feature type="compositionally biased region" description="Polar residues" evidence="4">
    <location>
        <begin position="39"/>
        <end position="51"/>
    </location>
</feature>
<keyword evidence="2" id="KW-0677">Repeat</keyword>
<dbReference type="InterPro" id="IPR036322">
    <property type="entry name" value="WD40_repeat_dom_sf"/>
</dbReference>
<keyword evidence="6" id="KW-1185">Reference proteome</keyword>
<evidence type="ECO:0000256" key="2">
    <source>
        <dbReference type="ARBA" id="ARBA00022737"/>
    </source>
</evidence>
<name>A0ABQ8UJD1_9EUKA</name>
<feature type="compositionally biased region" description="Basic and acidic residues" evidence="4">
    <location>
        <begin position="1906"/>
        <end position="1916"/>
    </location>
</feature>
<feature type="compositionally biased region" description="Basic and acidic residues" evidence="4">
    <location>
        <begin position="132"/>
        <end position="147"/>
    </location>
</feature>
<comment type="caution">
    <text evidence="5">The sequence shown here is derived from an EMBL/GenBank/DDBJ whole genome shotgun (WGS) entry which is preliminary data.</text>
</comment>
<dbReference type="PROSITE" id="PS00678">
    <property type="entry name" value="WD_REPEATS_1"/>
    <property type="match status" value="2"/>
</dbReference>